<dbReference type="OrthoDB" id="344184at2"/>
<gene>
    <name evidence="1" type="ORF">EHQ17_08615</name>
</gene>
<organism evidence="1 2">
    <name type="scientific">Leptospira gomenensis</name>
    <dbReference type="NCBI Taxonomy" id="2484974"/>
    <lineage>
        <taxon>Bacteria</taxon>
        <taxon>Pseudomonadati</taxon>
        <taxon>Spirochaetota</taxon>
        <taxon>Spirochaetia</taxon>
        <taxon>Leptospirales</taxon>
        <taxon>Leptospiraceae</taxon>
        <taxon>Leptospira</taxon>
    </lineage>
</organism>
<protein>
    <submittedName>
        <fullName evidence="1">Uncharacterized protein</fullName>
    </submittedName>
</protein>
<dbReference type="EMBL" id="RQFA01000037">
    <property type="protein sequence ID" value="TGK34479.1"/>
    <property type="molecule type" value="Genomic_DNA"/>
</dbReference>
<accession>A0A5F1Z087</accession>
<dbReference type="AlphaFoldDB" id="A0A5F1Z087"/>
<dbReference type="RefSeq" id="WP_135591083.1">
    <property type="nucleotide sequence ID" value="NZ_RQEZ01000098.1"/>
</dbReference>
<evidence type="ECO:0000313" key="1">
    <source>
        <dbReference type="EMBL" id="TGK34479.1"/>
    </source>
</evidence>
<proteinExistence type="predicted"/>
<evidence type="ECO:0000313" key="2">
    <source>
        <dbReference type="Proteomes" id="UP000298277"/>
    </source>
</evidence>
<dbReference type="Proteomes" id="UP000298277">
    <property type="component" value="Unassembled WGS sequence"/>
</dbReference>
<reference evidence="1" key="1">
    <citation type="journal article" date="2019" name="PLoS Negl. Trop. Dis.">
        <title>Revisiting the worldwide diversity of Leptospira species in the environment.</title>
        <authorList>
            <person name="Vincent A.T."/>
            <person name="Schiettekatte O."/>
            <person name="Bourhy P."/>
            <person name="Veyrier F.J."/>
            <person name="Picardeau M."/>
        </authorList>
    </citation>
    <scope>NUCLEOTIDE SEQUENCE [LARGE SCALE GENOMIC DNA]</scope>
    <source>
        <strain evidence="1">201800299</strain>
    </source>
</reference>
<sequence length="218" mass="26022">MQYVQSLRTSLSWNEICEQIVLTTKGTVVQILENVAVIQSEEVEIKLEYMPFNPRRETDCNLRTSFTESKEDKTGIRLIEWQKLLRSLETHVGIQCIDHYYLHSKISLKQFCAKIEEIFRTFSFDFDFEDANEWAIAETDDFILSISKTYRRNSFHEWNPKECPPGCNYSLRCTVKATDREDWNQTLYREIWFPRWKEFFVKCSCSSVVRLWKSPIHS</sequence>
<keyword evidence="2" id="KW-1185">Reference proteome</keyword>
<comment type="caution">
    <text evidence="1">The sequence shown here is derived from an EMBL/GenBank/DDBJ whole genome shotgun (WGS) entry which is preliminary data.</text>
</comment>
<name>A0A5F1Z087_9LEPT</name>